<dbReference type="GO" id="GO:0005524">
    <property type="term" value="F:ATP binding"/>
    <property type="evidence" value="ECO:0007669"/>
    <property type="project" value="InterPro"/>
</dbReference>
<dbReference type="GO" id="GO:0006434">
    <property type="term" value="P:seryl-tRNA aminoacylation"/>
    <property type="evidence" value="ECO:0007669"/>
    <property type="project" value="InterPro"/>
</dbReference>
<dbReference type="OMA" id="YQTHHEQ"/>
<dbReference type="PIRSF" id="PIRSF001529">
    <property type="entry name" value="Ser-tRNA-synth_IIa"/>
    <property type="match status" value="1"/>
</dbReference>
<evidence type="ECO:0000313" key="2">
    <source>
        <dbReference type="EnsemblMetazoa" id="tetur07g03550.1"/>
    </source>
</evidence>
<dbReference type="EnsemblMetazoa" id="tetur07g03550.1">
    <property type="protein sequence ID" value="tetur07g03550.1"/>
    <property type="gene ID" value="tetur07g03550"/>
</dbReference>
<organism evidence="2 3">
    <name type="scientific">Tetranychus urticae</name>
    <name type="common">Two-spotted spider mite</name>
    <dbReference type="NCBI Taxonomy" id="32264"/>
    <lineage>
        <taxon>Eukaryota</taxon>
        <taxon>Metazoa</taxon>
        <taxon>Ecdysozoa</taxon>
        <taxon>Arthropoda</taxon>
        <taxon>Chelicerata</taxon>
        <taxon>Arachnida</taxon>
        <taxon>Acari</taxon>
        <taxon>Acariformes</taxon>
        <taxon>Trombidiformes</taxon>
        <taxon>Prostigmata</taxon>
        <taxon>Eleutherengona</taxon>
        <taxon>Raphignathae</taxon>
        <taxon>Tetranychoidea</taxon>
        <taxon>Tetranychidae</taxon>
        <taxon>Tetranychus</taxon>
    </lineage>
</organism>
<dbReference type="GO" id="GO:0004828">
    <property type="term" value="F:serine-tRNA ligase activity"/>
    <property type="evidence" value="ECO:0007669"/>
    <property type="project" value="InterPro"/>
</dbReference>
<dbReference type="Gene3D" id="3.30.930.10">
    <property type="entry name" value="Bira Bifunctional Protein, Domain 2"/>
    <property type="match status" value="1"/>
</dbReference>
<reference evidence="3" key="1">
    <citation type="submission" date="2011-08" db="EMBL/GenBank/DDBJ databases">
        <authorList>
            <person name="Rombauts S."/>
        </authorList>
    </citation>
    <scope>NUCLEOTIDE SEQUENCE</scope>
    <source>
        <strain evidence="3">London</strain>
    </source>
</reference>
<dbReference type="InterPro" id="IPR002317">
    <property type="entry name" value="Ser-tRNA-ligase_type_1"/>
</dbReference>
<protein>
    <recommendedName>
        <fullName evidence="4">Seryl-tRNA synthetase</fullName>
    </recommendedName>
</protein>
<evidence type="ECO:0008006" key="4">
    <source>
        <dbReference type="Google" id="ProtNLM"/>
    </source>
</evidence>
<sequence length="430" mass="48596">MALFRSSNYVKGYIFPVRPIVAIDYYLDDTVLERIRKSISIRSSPEEAKNKIETLKNCKPLIKKILELRPLKENLVTTMGAIEDNIGDVNTYFTHVRPDQSHLSKDLEELEKELGSLEDQVIPILSKLPNEIDEDVLNEPSGDIFIVVDEVKKSRPSFKLIDAVKLSYLNFGQHTSIIGPASRFITADGAKLYIALIRYFSESLLNADYIPFVGLDFVKSAIVEAVDLERSDQIYTDPLLVAQGDDSESLNNFIHLAGESSFEAIASMLNRREINPDSLPIRFSSIGSNYTSTLSQHHTINCVILTPNDLDQSVQETQSVISFFWNLYKNLSIPCRLIKCSGKMLKANESSRYEIQVWIPTSSTWKTAAHVSNHRDYTTKRLGREGYAIVKGTLVDCDTVVTSLMENNQKEDGTFEIPELLQEQLVPKFM</sequence>
<dbReference type="HOGENOM" id="CLU_638316_0_0_1"/>
<dbReference type="PANTHER" id="PTHR11778">
    <property type="entry name" value="SERYL-TRNA SYNTHETASE"/>
    <property type="match status" value="1"/>
</dbReference>
<dbReference type="OrthoDB" id="24683at2759"/>
<gene>
    <name evidence="2" type="primary">107361849</name>
</gene>
<dbReference type="SUPFAM" id="SSF55681">
    <property type="entry name" value="Class II aaRS and biotin synthetases"/>
    <property type="match status" value="1"/>
</dbReference>
<proteinExistence type="predicted"/>
<dbReference type="EMBL" id="CAEY01001888">
    <property type="status" value="NOT_ANNOTATED_CDS"/>
    <property type="molecule type" value="Genomic_DNA"/>
</dbReference>
<dbReference type="STRING" id="32264.T1K936"/>
<keyword evidence="3" id="KW-1185">Reference proteome</keyword>
<dbReference type="Proteomes" id="UP000015104">
    <property type="component" value="Unassembled WGS sequence"/>
</dbReference>
<dbReference type="eggNOG" id="KOG2509">
    <property type="taxonomic scope" value="Eukaryota"/>
</dbReference>
<dbReference type="InterPro" id="IPR045864">
    <property type="entry name" value="aa-tRNA-synth_II/BPL/LPL"/>
</dbReference>
<name>T1K936_TETUR</name>
<reference evidence="2" key="2">
    <citation type="submission" date="2015-06" db="UniProtKB">
        <authorList>
            <consortium name="EnsemblMetazoa"/>
        </authorList>
    </citation>
    <scope>IDENTIFICATION</scope>
</reference>
<evidence type="ECO:0000313" key="3">
    <source>
        <dbReference type="Proteomes" id="UP000015104"/>
    </source>
</evidence>
<evidence type="ECO:0000256" key="1">
    <source>
        <dbReference type="PIRSR" id="PIRSR001529-1"/>
    </source>
</evidence>
<accession>T1K936</accession>
<dbReference type="AlphaFoldDB" id="T1K936"/>
<dbReference type="KEGG" id="tut:107361849"/>
<feature type="site" description="Important for serine binding" evidence="1">
    <location>
        <position position="393"/>
    </location>
</feature>